<dbReference type="GO" id="GO:0009007">
    <property type="term" value="F:site-specific DNA-methyltransferase (adenine-specific) activity"/>
    <property type="evidence" value="ECO:0007669"/>
    <property type="project" value="UniProtKB-EC"/>
</dbReference>
<evidence type="ECO:0000256" key="6">
    <source>
        <dbReference type="SAM" id="Coils"/>
    </source>
</evidence>
<evidence type="ECO:0000256" key="7">
    <source>
        <dbReference type="SAM" id="MobiDB-lite"/>
    </source>
</evidence>
<evidence type="ECO:0000256" key="1">
    <source>
        <dbReference type="ARBA" id="ARBA00011900"/>
    </source>
</evidence>
<dbReference type="GO" id="GO:0006304">
    <property type="term" value="P:DNA modification"/>
    <property type="evidence" value="ECO:0007669"/>
    <property type="project" value="InterPro"/>
</dbReference>
<feature type="compositionally biased region" description="Acidic residues" evidence="7">
    <location>
        <begin position="572"/>
        <end position="594"/>
    </location>
</feature>
<evidence type="ECO:0000256" key="2">
    <source>
        <dbReference type="ARBA" id="ARBA00022603"/>
    </source>
</evidence>
<comment type="caution">
    <text evidence="9">The sequence shown here is derived from an EMBL/GenBank/DDBJ whole genome shotgun (WGS) entry which is preliminary data.</text>
</comment>
<dbReference type="Pfam" id="PF07669">
    <property type="entry name" value="Eco57I"/>
    <property type="match status" value="1"/>
</dbReference>
<dbReference type="InterPro" id="IPR050953">
    <property type="entry name" value="N4_N6_ade-DNA_methylase"/>
</dbReference>
<dbReference type="InterPro" id="IPR029063">
    <property type="entry name" value="SAM-dependent_MTases_sf"/>
</dbReference>
<gene>
    <name evidence="9" type="ORF">GGP83_003447</name>
</gene>
<dbReference type="PANTHER" id="PTHR33841">
    <property type="entry name" value="DNA METHYLTRANSFERASE YEEA-RELATED"/>
    <property type="match status" value="1"/>
</dbReference>
<name>A0A9X2UCC5_9BACT</name>
<organism evidence="9 10">
    <name type="scientific">Salinibacter ruber</name>
    <dbReference type="NCBI Taxonomy" id="146919"/>
    <lineage>
        <taxon>Bacteria</taxon>
        <taxon>Pseudomonadati</taxon>
        <taxon>Rhodothermota</taxon>
        <taxon>Rhodothermia</taxon>
        <taxon>Rhodothermales</taxon>
        <taxon>Salinibacteraceae</taxon>
        <taxon>Salinibacter</taxon>
    </lineage>
</organism>
<proteinExistence type="predicted"/>
<keyword evidence="6" id="KW-0175">Coiled coil</keyword>
<dbReference type="RefSeq" id="WP_259082675.1">
    <property type="nucleotide sequence ID" value="NZ_JANUBB010000029.1"/>
</dbReference>
<evidence type="ECO:0000256" key="4">
    <source>
        <dbReference type="ARBA" id="ARBA00022691"/>
    </source>
</evidence>
<dbReference type="GO" id="GO:0003676">
    <property type="term" value="F:nucleic acid binding"/>
    <property type="evidence" value="ECO:0007669"/>
    <property type="project" value="InterPro"/>
</dbReference>
<dbReference type="EMBL" id="JANUBB010000029">
    <property type="protein sequence ID" value="MCS3953472.1"/>
    <property type="molecule type" value="Genomic_DNA"/>
</dbReference>
<reference evidence="9" key="1">
    <citation type="submission" date="2022-08" db="EMBL/GenBank/DDBJ databases">
        <title>Genomic Encyclopedia of Type Strains, Phase V (KMG-V): Genome sequencing to study the core and pangenomes of soil and plant-associated prokaryotes.</title>
        <authorList>
            <person name="Whitman W."/>
        </authorList>
    </citation>
    <scope>NUCLEOTIDE SEQUENCE</scope>
    <source>
        <strain evidence="9">SP2017</strain>
    </source>
</reference>
<dbReference type="PANTHER" id="PTHR33841:SF1">
    <property type="entry name" value="DNA METHYLTRANSFERASE A"/>
    <property type="match status" value="1"/>
</dbReference>
<keyword evidence="2" id="KW-0489">Methyltransferase</keyword>
<dbReference type="AlphaFoldDB" id="A0A9X2UCC5"/>
<dbReference type="InterPro" id="IPR002052">
    <property type="entry name" value="DNA_methylase_N6_adenine_CS"/>
</dbReference>
<dbReference type="GO" id="GO:0032259">
    <property type="term" value="P:methylation"/>
    <property type="evidence" value="ECO:0007669"/>
    <property type="project" value="UniProtKB-KW"/>
</dbReference>
<dbReference type="PRINTS" id="PR00507">
    <property type="entry name" value="N12N6MTFRASE"/>
</dbReference>
<evidence type="ECO:0000256" key="5">
    <source>
        <dbReference type="ARBA" id="ARBA00047942"/>
    </source>
</evidence>
<dbReference type="SUPFAM" id="SSF53335">
    <property type="entry name" value="S-adenosyl-L-methionine-dependent methyltransferases"/>
    <property type="match status" value="1"/>
</dbReference>
<feature type="compositionally biased region" description="Basic and acidic residues" evidence="7">
    <location>
        <begin position="597"/>
        <end position="606"/>
    </location>
</feature>
<evidence type="ECO:0000313" key="10">
    <source>
        <dbReference type="Proteomes" id="UP001155010"/>
    </source>
</evidence>
<dbReference type="PROSITE" id="PS00092">
    <property type="entry name" value="N6_MTASE"/>
    <property type="match status" value="1"/>
</dbReference>
<feature type="domain" description="Type II methyltransferase M.TaqI-like" evidence="8">
    <location>
        <begin position="627"/>
        <end position="942"/>
    </location>
</feature>
<feature type="region of interest" description="Disordered" evidence="7">
    <location>
        <begin position="564"/>
        <end position="606"/>
    </location>
</feature>
<accession>A0A9X2UCC5</accession>
<dbReference type="Proteomes" id="UP001155010">
    <property type="component" value="Unassembled WGS sequence"/>
</dbReference>
<evidence type="ECO:0000259" key="8">
    <source>
        <dbReference type="Pfam" id="PF07669"/>
    </source>
</evidence>
<dbReference type="EC" id="2.1.1.72" evidence="1"/>
<keyword evidence="3" id="KW-0808">Transferase</keyword>
<comment type="catalytic activity">
    <reaction evidence="5">
        <text>a 2'-deoxyadenosine in DNA + S-adenosyl-L-methionine = an N(6)-methyl-2'-deoxyadenosine in DNA + S-adenosyl-L-homocysteine + H(+)</text>
        <dbReference type="Rhea" id="RHEA:15197"/>
        <dbReference type="Rhea" id="RHEA-COMP:12418"/>
        <dbReference type="Rhea" id="RHEA-COMP:12419"/>
        <dbReference type="ChEBI" id="CHEBI:15378"/>
        <dbReference type="ChEBI" id="CHEBI:57856"/>
        <dbReference type="ChEBI" id="CHEBI:59789"/>
        <dbReference type="ChEBI" id="CHEBI:90615"/>
        <dbReference type="ChEBI" id="CHEBI:90616"/>
        <dbReference type="EC" id="2.1.1.72"/>
    </reaction>
</comment>
<dbReference type="InterPro" id="IPR011639">
    <property type="entry name" value="MethylTrfase_TaqI-like_dom"/>
</dbReference>
<protein>
    <recommendedName>
        <fullName evidence="1">site-specific DNA-methyltransferase (adenine-specific)</fullName>
        <ecNumber evidence="1">2.1.1.72</ecNumber>
    </recommendedName>
</protein>
<evidence type="ECO:0000256" key="3">
    <source>
        <dbReference type="ARBA" id="ARBA00022679"/>
    </source>
</evidence>
<keyword evidence="4" id="KW-0949">S-adenosyl-L-methionine</keyword>
<evidence type="ECO:0000313" key="9">
    <source>
        <dbReference type="EMBL" id="MCS3953472.1"/>
    </source>
</evidence>
<feature type="coiled-coil region" evidence="6">
    <location>
        <begin position="238"/>
        <end position="273"/>
    </location>
</feature>
<sequence length="1123" mass="126700">MPTTDESSRVNFEHAGQYLDQVYGQPDRQPEDFVVAILQDLHHGSLSESFASRPEMFFNEEPVSADNRYGQMLRSLEWFEEEAVSLRFVFGEGLTGTVSQLDVEFDLVWLNVELRGRDRIRVAPAAMRGLRSEMVTTFYDDRGGIVDRGTLEERCVLMVTIDGPGYDAPELTVLGPSKRKSGSGSEEESYAVNAIHLPFDDRADARTPADQFTDWLNNRLSALAKPGEEWKEAFEYSAETLSEARNQFRRKLKKELRETMELFEETCGEANDDELHLLRQAASLLAYRTMFLQVVERRGRLYQGSVTPARLGDHQVSRSLIDELAYRGEDVEEETVPGAVLARLDHTVRAIRGDIADASIAITGASIFENRPENFDPAVGPWLDMLEELVDEGSDAALLSRWDERIRKLGSVMLGHLDDEYREEVNLIGQGAHRHRHRVLGNIYEQILKMTPKRDNGGLKLVVSENGDDDQSKLGAHYTPIDLVQEVVRPTLGQLFRQYWEEAGGDTGAYKRRLNQMTVVDPAMGSGHFLTVAALEIAREIAWLQFFDKPRFEVLEDWEEPLLHENSIGSDPEPEEDSEGSTAEEETDGQEEGAEAAVKEDRFQKEDEHDEFVQVVQEVIPGVIQRSIYGVDKNPLATELGKLSLWLFEVGETDGDGSRDEYPELTYLDANIRCGDSVVGVFLDDVEDTVDGALRSGSFDGYQQTIMGMGNRRESVQEKLSRTKQYREALNREELSPDTLGQDLREELDLEGVGSEYVLRERIDEALREHLSNLSWLFDLTLAVRYLGYTSGSGASKAADLYRVLFGEDPPGNSTSDTKPPVESAFQTLFEDPDGEEGLEYRRNLAEWIDGQSDLNAFHWELEFPTVFCQGGFDAVVSNPPFSGDKNLRSRLGSKMLVDLLADYFIPQKNKSDYSGFFFWRYDQIVSDFGVVGSLASNSLAQASNRVYVTKPLTYGSESSFHVIRAVPNRPWPGEADVNFAALYLSRSTEEKAWITQPSHKEENSIRSKPVKKISSYLDEYPDFDTSKLISPRGMHFTFTGVFLRGNFSINRERGGSISDAVKNIPKEERDALGAYINAEDIQRQPTPNPSDIVIDFYEPLKAAGLDDSESDKQIEWLKENYR</sequence>
<dbReference type="Gene3D" id="3.40.50.150">
    <property type="entry name" value="Vaccinia Virus protein VP39"/>
    <property type="match status" value="2"/>
</dbReference>